<organism evidence="2 3">
    <name type="scientific">Vigna mungo</name>
    <name type="common">Black gram</name>
    <name type="synonym">Phaseolus mungo</name>
    <dbReference type="NCBI Taxonomy" id="3915"/>
    <lineage>
        <taxon>Eukaryota</taxon>
        <taxon>Viridiplantae</taxon>
        <taxon>Streptophyta</taxon>
        <taxon>Embryophyta</taxon>
        <taxon>Tracheophyta</taxon>
        <taxon>Spermatophyta</taxon>
        <taxon>Magnoliopsida</taxon>
        <taxon>eudicotyledons</taxon>
        <taxon>Gunneridae</taxon>
        <taxon>Pentapetalae</taxon>
        <taxon>rosids</taxon>
        <taxon>fabids</taxon>
        <taxon>Fabales</taxon>
        <taxon>Fabaceae</taxon>
        <taxon>Papilionoideae</taxon>
        <taxon>50 kb inversion clade</taxon>
        <taxon>NPAAA clade</taxon>
        <taxon>indigoferoid/millettioid clade</taxon>
        <taxon>Phaseoleae</taxon>
        <taxon>Vigna</taxon>
    </lineage>
</organism>
<gene>
    <name evidence="2" type="ORF">V8G54_014174</name>
</gene>
<dbReference type="EMBL" id="CP144696">
    <property type="protein sequence ID" value="WVZ09644.1"/>
    <property type="molecule type" value="Genomic_DNA"/>
</dbReference>
<feature type="compositionally biased region" description="Low complexity" evidence="1">
    <location>
        <begin position="83"/>
        <end position="101"/>
    </location>
</feature>
<sequence>MDEVQVLQTHVMAVFGNNCPYIPSSFFDSNYDSSRAFICLTRLVFKVDIGPPTDKLLKASSKPHITPHPCAHYNNDNRVVRPSQKSSTSTSTNATISPMED</sequence>
<keyword evidence="3" id="KW-1185">Reference proteome</keyword>
<proteinExistence type="predicted"/>
<evidence type="ECO:0000313" key="3">
    <source>
        <dbReference type="Proteomes" id="UP001374535"/>
    </source>
</evidence>
<evidence type="ECO:0000256" key="1">
    <source>
        <dbReference type="SAM" id="MobiDB-lite"/>
    </source>
</evidence>
<accession>A0AAQ3NG71</accession>
<reference evidence="2 3" key="1">
    <citation type="journal article" date="2023" name="Life. Sci Alliance">
        <title>Evolutionary insights into 3D genome organization and epigenetic landscape of Vigna mungo.</title>
        <authorList>
            <person name="Junaid A."/>
            <person name="Singh B."/>
            <person name="Bhatia S."/>
        </authorList>
    </citation>
    <scope>NUCLEOTIDE SEQUENCE [LARGE SCALE GENOMIC DNA]</scope>
    <source>
        <strain evidence="2">Urdbean</strain>
    </source>
</reference>
<protein>
    <submittedName>
        <fullName evidence="2">Uncharacterized protein</fullName>
    </submittedName>
</protein>
<dbReference type="Proteomes" id="UP001374535">
    <property type="component" value="Chromosome 5"/>
</dbReference>
<evidence type="ECO:0000313" key="2">
    <source>
        <dbReference type="EMBL" id="WVZ09644.1"/>
    </source>
</evidence>
<feature type="region of interest" description="Disordered" evidence="1">
    <location>
        <begin position="60"/>
        <end position="101"/>
    </location>
</feature>
<dbReference type="AlphaFoldDB" id="A0AAQ3NG71"/>
<name>A0AAQ3NG71_VIGMU</name>